<dbReference type="InterPro" id="IPR009057">
    <property type="entry name" value="Homeodomain-like_sf"/>
</dbReference>
<dbReference type="PROSITE" id="PS01124">
    <property type="entry name" value="HTH_ARAC_FAMILY_2"/>
    <property type="match status" value="1"/>
</dbReference>
<evidence type="ECO:0000256" key="3">
    <source>
        <dbReference type="ARBA" id="ARBA00023163"/>
    </source>
</evidence>
<evidence type="ECO:0000256" key="2">
    <source>
        <dbReference type="ARBA" id="ARBA00023125"/>
    </source>
</evidence>
<dbReference type="Pfam" id="PF02311">
    <property type="entry name" value="AraC_binding"/>
    <property type="match status" value="1"/>
</dbReference>
<dbReference type="InterPro" id="IPR018062">
    <property type="entry name" value="HTH_AraC-typ_CS"/>
</dbReference>
<keyword evidence="1" id="KW-0805">Transcription regulation</keyword>
<dbReference type="PANTHER" id="PTHR43280">
    <property type="entry name" value="ARAC-FAMILY TRANSCRIPTIONAL REGULATOR"/>
    <property type="match status" value="1"/>
</dbReference>
<dbReference type="EMBL" id="CP018867">
    <property type="protein sequence ID" value="AUI71338.1"/>
    <property type="molecule type" value="Genomic_DNA"/>
</dbReference>
<dbReference type="PROSITE" id="PS00041">
    <property type="entry name" value="HTH_ARAC_FAMILY_1"/>
    <property type="match status" value="1"/>
</dbReference>
<accession>A0A2K9HG37</accession>
<keyword evidence="6" id="KW-1185">Reference proteome</keyword>
<evidence type="ECO:0000259" key="4">
    <source>
        <dbReference type="PROSITE" id="PS01124"/>
    </source>
</evidence>
<dbReference type="AlphaFoldDB" id="A0A2K9HG37"/>
<proteinExistence type="predicted"/>
<dbReference type="Proteomes" id="UP000234653">
    <property type="component" value="Chromosome"/>
</dbReference>
<dbReference type="SMART" id="SM00342">
    <property type="entry name" value="HTH_ARAC"/>
    <property type="match status" value="1"/>
</dbReference>
<dbReference type="InterPro" id="IPR018060">
    <property type="entry name" value="HTH_AraC"/>
</dbReference>
<dbReference type="Pfam" id="PF12833">
    <property type="entry name" value="HTH_18"/>
    <property type="match status" value="1"/>
</dbReference>
<dbReference type="SUPFAM" id="SSF51215">
    <property type="entry name" value="Regulatory protein AraC"/>
    <property type="match status" value="1"/>
</dbReference>
<dbReference type="GO" id="GO:0043565">
    <property type="term" value="F:sequence-specific DNA binding"/>
    <property type="evidence" value="ECO:0007669"/>
    <property type="project" value="InterPro"/>
</dbReference>
<evidence type="ECO:0000256" key="1">
    <source>
        <dbReference type="ARBA" id="ARBA00023015"/>
    </source>
</evidence>
<name>A0A2K9HG37_9LACO</name>
<dbReference type="InterPro" id="IPR037923">
    <property type="entry name" value="HTH-like"/>
</dbReference>
<dbReference type="KEGG" id="lali:LA20249_03620"/>
<keyword evidence="2" id="KW-0238">DNA-binding</keyword>
<gene>
    <name evidence="5" type="ORF">LA20249_03620</name>
</gene>
<dbReference type="PRINTS" id="PR00032">
    <property type="entry name" value="HTHARAC"/>
</dbReference>
<feature type="domain" description="HTH araC/xylS-type" evidence="4">
    <location>
        <begin position="167"/>
        <end position="266"/>
    </location>
</feature>
<keyword evidence="3" id="KW-0804">Transcription</keyword>
<sequence length="268" mass="31626">MRYSFKTKDRSLPLYVDSIGYKWRQENLSRPKGYNYVHWLQTYSGVGIVEIEGKEIVLKKNQGILINQNIPHSYYSKKGAWLTNYFTFGGLLISEITQILGFHDYLFIESPEIKLQAFIENHYKDFKENNRLNIYDSSTLVYEFLLLVKKYCAINSRNYLLNRNIIIPILNLIRKSYQENLSNTDFVSVTNYSLQYILEAFRNNYGSSPHQVLIDYRIKMAKELLLNEPQLSVDEVSREVGFNTNSYFISMFKRSEKVTPGKFRSLYK</sequence>
<evidence type="ECO:0000313" key="5">
    <source>
        <dbReference type="EMBL" id="AUI71338.1"/>
    </source>
</evidence>
<dbReference type="GO" id="GO:0003700">
    <property type="term" value="F:DNA-binding transcription factor activity"/>
    <property type="evidence" value="ECO:0007669"/>
    <property type="project" value="InterPro"/>
</dbReference>
<dbReference type="RefSeq" id="WP_057740286.1">
    <property type="nucleotide sequence ID" value="NZ_AZDQ01000045.1"/>
</dbReference>
<dbReference type="SUPFAM" id="SSF46689">
    <property type="entry name" value="Homeodomain-like"/>
    <property type="match status" value="1"/>
</dbReference>
<dbReference type="Gene3D" id="1.10.10.60">
    <property type="entry name" value="Homeodomain-like"/>
    <property type="match status" value="1"/>
</dbReference>
<dbReference type="OrthoDB" id="185320at2"/>
<organism evidence="5 6">
    <name type="scientific">Companilactobacillus alimentarius DSM 20249</name>
    <dbReference type="NCBI Taxonomy" id="1423720"/>
    <lineage>
        <taxon>Bacteria</taxon>
        <taxon>Bacillati</taxon>
        <taxon>Bacillota</taxon>
        <taxon>Bacilli</taxon>
        <taxon>Lactobacillales</taxon>
        <taxon>Lactobacillaceae</taxon>
        <taxon>Companilactobacillus</taxon>
    </lineage>
</organism>
<protein>
    <recommendedName>
        <fullName evidence="4">HTH araC/xylS-type domain-containing protein</fullName>
    </recommendedName>
</protein>
<dbReference type="InterPro" id="IPR020449">
    <property type="entry name" value="Tscrpt_reg_AraC-type_HTH"/>
</dbReference>
<evidence type="ECO:0000313" key="6">
    <source>
        <dbReference type="Proteomes" id="UP000234653"/>
    </source>
</evidence>
<dbReference type="PANTHER" id="PTHR43280:SF28">
    <property type="entry name" value="HTH-TYPE TRANSCRIPTIONAL ACTIVATOR RHAS"/>
    <property type="match status" value="1"/>
</dbReference>
<reference evidence="5 6" key="1">
    <citation type="submission" date="2016-12" db="EMBL/GenBank/DDBJ databases">
        <title>The whole genome sequencing and assembly of Lactobacillus alimentarius DSM 20249T strain.</title>
        <authorList>
            <person name="Lee Y.-J."/>
            <person name="Yi H."/>
            <person name="Bahn Y.-S."/>
            <person name="Kim J.F."/>
            <person name="Lee D.-W."/>
        </authorList>
    </citation>
    <scope>NUCLEOTIDE SEQUENCE [LARGE SCALE GENOMIC DNA]</scope>
    <source>
        <strain evidence="5 6">DSM 20249</strain>
    </source>
</reference>
<dbReference type="InterPro" id="IPR003313">
    <property type="entry name" value="AraC-bd"/>
</dbReference>
<dbReference type="STRING" id="1423720.FC67_GL002185"/>